<dbReference type="PANTHER" id="PTHR44591:SF23">
    <property type="entry name" value="CHEY SUBFAMILY"/>
    <property type="match status" value="1"/>
</dbReference>
<dbReference type="AlphaFoldDB" id="A0A518HTU9"/>
<evidence type="ECO:0000313" key="5">
    <source>
        <dbReference type="Proteomes" id="UP000319004"/>
    </source>
</evidence>
<dbReference type="PANTHER" id="PTHR44591">
    <property type="entry name" value="STRESS RESPONSE REGULATOR PROTEIN 1"/>
    <property type="match status" value="1"/>
</dbReference>
<dbReference type="GO" id="GO:0000160">
    <property type="term" value="P:phosphorelay signal transduction system"/>
    <property type="evidence" value="ECO:0007669"/>
    <property type="project" value="InterPro"/>
</dbReference>
<feature type="domain" description="Response regulatory" evidence="3">
    <location>
        <begin position="7"/>
        <end position="123"/>
    </location>
</feature>
<proteinExistence type="predicted"/>
<evidence type="ECO:0000313" key="4">
    <source>
        <dbReference type="EMBL" id="QDV44223.1"/>
    </source>
</evidence>
<dbReference type="InterPro" id="IPR050595">
    <property type="entry name" value="Bact_response_regulator"/>
</dbReference>
<dbReference type="SUPFAM" id="SSF52172">
    <property type="entry name" value="CheY-like"/>
    <property type="match status" value="1"/>
</dbReference>
<dbReference type="Gene3D" id="3.40.50.2300">
    <property type="match status" value="1"/>
</dbReference>
<dbReference type="Pfam" id="PF00072">
    <property type="entry name" value="Response_reg"/>
    <property type="match status" value="1"/>
</dbReference>
<dbReference type="PROSITE" id="PS50110">
    <property type="entry name" value="RESPONSE_REGULATORY"/>
    <property type="match status" value="1"/>
</dbReference>
<gene>
    <name evidence="4" type="primary">phoB_1</name>
    <name evidence="4" type="ORF">Enr13x_40850</name>
</gene>
<dbReference type="Proteomes" id="UP000319004">
    <property type="component" value="Chromosome"/>
</dbReference>
<dbReference type="RefSeq" id="WP_145388602.1">
    <property type="nucleotide sequence ID" value="NZ_CP037423.1"/>
</dbReference>
<protein>
    <submittedName>
        <fullName evidence="4">Phosphate regulon transcriptional regulatory protein PhoB</fullName>
    </submittedName>
</protein>
<dbReference type="EMBL" id="CP037423">
    <property type="protein sequence ID" value="QDV44223.1"/>
    <property type="molecule type" value="Genomic_DNA"/>
</dbReference>
<dbReference type="InterPro" id="IPR011006">
    <property type="entry name" value="CheY-like_superfamily"/>
</dbReference>
<evidence type="ECO:0000259" key="3">
    <source>
        <dbReference type="PROSITE" id="PS50110"/>
    </source>
</evidence>
<evidence type="ECO:0000256" key="1">
    <source>
        <dbReference type="ARBA" id="ARBA00022553"/>
    </source>
</evidence>
<dbReference type="CDD" id="cd00156">
    <property type="entry name" value="REC"/>
    <property type="match status" value="1"/>
</dbReference>
<dbReference type="OrthoDB" id="9813953at2"/>
<accession>A0A518HTU9</accession>
<sequence>MNSEAKTILVYIAHPTVLEVTVFRLELLGMRTTGVRSGDEMTEALAEALPDAVLIDLDLEMGEGIRWVEKIASDECTSHIPIICISSRGDLVEVENAYKAGAKSFVISPYDPVVLESKLVTLLNLVSEPIATQRDLTERT</sequence>
<keyword evidence="1 2" id="KW-0597">Phosphoprotein</keyword>
<dbReference type="SMART" id="SM00448">
    <property type="entry name" value="REC"/>
    <property type="match status" value="1"/>
</dbReference>
<dbReference type="KEGG" id="snep:Enr13x_40850"/>
<feature type="modified residue" description="4-aspartylphosphate" evidence="2">
    <location>
        <position position="56"/>
    </location>
</feature>
<evidence type="ECO:0000256" key="2">
    <source>
        <dbReference type="PROSITE-ProRule" id="PRU00169"/>
    </source>
</evidence>
<organism evidence="4 5">
    <name type="scientific">Stieleria neptunia</name>
    <dbReference type="NCBI Taxonomy" id="2527979"/>
    <lineage>
        <taxon>Bacteria</taxon>
        <taxon>Pseudomonadati</taxon>
        <taxon>Planctomycetota</taxon>
        <taxon>Planctomycetia</taxon>
        <taxon>Pirellulales</taxon>
        <taxon>Pirellulaceae</taxon>
        <taxon>Stieleria</taxon>
    </lineage>
</organism>
<name>A0A518HTU9_9BACT</name>
<reference evidence="4 5" key="1">
    <citation type="submission" date="2019-03" db="EMBL/GenBank/DDBJ databases">
        <title>Deep-cultivation of Planctomycetes and their phenomic and genomic characterization uncovers novel biology.</title>
        <authorList>
            <person name="Wiegand S."/>
            <person name="Jogler M."/>
            <person name="Boedeker C."/>
            <person name="Pinto D."/>
            <person name="Vollmers J."/>
            <person name="Rivas-Marin E."/>
            <person name="Kohn T."/>
            <person name="Peeters S.H."/>
            <person name="Heuer A."/>
            <person name="Rast P."/>
            <person name="Oberbeckmann S."/>
            <person name="Bunk B."/>
            <person name="Jeske O."/>
            <person name="Meyerdierks A."/>
            <person name="Storesund J.E."/>
            <person name="Kallscheuer N."/>
            <person name="Luecker S."/>
            <person name="Lage O.M."/>
            <person name="Pohl T."/>
            <person name="Merkel B.J."/>
            <person name="Hornburger P."/>
            <person name="Mueller R.-W."/>
            <person name="Bruemmer F."/>
            <person name="Labrenz M."/>
            <person name="Spormann A.M."/>
            <person name="Op den Camp H."/>
            <person name="Overmann J."/>
            <person name="Amann R."/>
            <person name="Jetten M.S.M."/>
            <person name="Mascher T."/>
            <person name="Medema M.H."/>
            <person name="Devos D.P."/>
            <person name="Kaster A.-K."/>
            <person name="Ovreas L."/>
            <person name="Rohde M."/>
            <person name="Galperin M.Y."/>
            <person name="Jogler C."/>
        </authorList>
    </citation>
    <scope>NUCLEOTIDE SEQUENCE [LARGE SCALE GENOMIC DNA]</scope>
    <source>
        <strain evidence="4 5">Enr13</strain>
    </source>
</reference>
<dbReference type="InterPro" id="IPR001789">
    <property type="entry name" value="Sig_transdc_resp-reg_receiver"/>
</dbReference>
<keyword evidence="5" id="KW-1185">Reference proteome</keyword>